<keyword evidence="3" id="KW-1185">Reference proteome</keyword>
<dbReference type="Proteomes" id="UP000001307">
    <property type="component" value="Unassembled WGS sequence"/>
</dbReference>
<feature type="compositionally biased region" description="Low complexity" evidence="1">
    <location>
        <begin position="170"/>
        <end position="179"/>
    </location>
</feature>
<dbReference type="AlphaFoldDB" id="E4XXZ8"/>
<feature type="region of interest" description="Disordered" evidence="1">
    <location>
        <begin position="139"/>
        <end position="181"/>
    </location>
</feature>
<evidence type="ECO:0000313" key="3">
    <source>
        <dbReference type="Proteomes" id="UP000001307"/>
    </source>
</evidence>
<evidence type="ECO:0000313" key="2">
    <source>
        <dbReference type="EMBL" id="CBY14526.1"/>
    </source>
</evidence>
<gene>
    <name evidence="2" type="ORF">GSOID_T00007556001</name>
</gene>
<sequence>MHILEDFISETRVQANTILKETEQLDFIEVEKSQTDEELCNSEDRSFFEFCEELLQSKLHTTTEEMSRTARTLPIGYLPGKVELGKVQSLADVSSLGYLNEGSGENDENSAIILITENDKPTADLTETKLITKYSSTTIETTTKKKQGAKSRTASRKNDRKGHRQHEFTTKSPTTTSPSVEAESEFSLILTSFDSQESSIVDSENNIIEPSVVPVNMEVHGPDQSMNINEVVNNLPIYN</sequence>
<evidence type="ECO:0000256" key="1">
    <source>
        <dbReference type="SAM" id="MobiDB-lite"/>
    </source>
</evidence>
<protein>
    <submittedName>
        <fullName evidence="2">Uncharacterized protein</fullName>
    </submittedName>
</protein>
<dbReference type="EMBL" id="FN653302">
    <property type="protein sequence ID" value="CBY14526.1"/>
    <property type="molecule type" value="Genomic_DNA"/>
</dbReference>
<reference evidence="2" key="1">
    <citation type="journal article" date="2010" name="Science">
        <title>Plasticity of animal genome architecture unmasked by rapid evolution of a pelagic tunicate.</title>
        <authorList>
            <person name="Denoeud F."/>
            <person name="Henriet S."/>
            <person name="Mungpakdee S."/>
            <person name="Aury J.M."/>
            <person name="Da Silva C."/>
            <person name="Brinkmann H."/>
            <person name="Mikhaleva J."/>
            <person name="Olsen L.C."/>
            <person name="Jubin C."/>
            <person name="Canestro C."/>
            <person name="Bouquet J.M."/>
            <person name="Danks G."/>
            <person name="Poulain J."/>
            <person name="Campsteijn C."/>
            <person name="Adamski M."/>
            <person name="Cross I."/>
            <person name="Yadetie F."/>
            <person name="Muffato M."/>
            <person name="Louis A."/>
            <person name="Butcher S."/>
            <person name="Tsagkogeorga G."/>
            <person name="Konrad A."/>
            <person name="Singh S."/>
            <person name="Jensen M.F."/>
            <person name="Cong E.H."/>
            <person name="Eikeseth-Otteraa H."/>
            <person name="Noel B."/>
            <person name="Anthouard V."/>
            <person name="Porcel B.M."/>
            <person name="Kachouri-Lafond R."/>
            <person name="Nishino A."/>
            <person name="Ugolini M."/>
            <person name="Chourrout P."/>
            <person name="Nishida H."/>
            <person name="Aasland R."/>
            <person name="Huzurbazar S."/>
            <person name="Westhof E."/>
            <person name="Delsuc F."/>
            <person name="Lehrach H."/>
            <person name="Reinhardt R."/>
            <person name="Weissenbach J."/>
            <person name="Roy S.W."/>
            <person name="Artiguenave F."/>
            <person name="Postlethwait J.H."/>
            <person name="Manak J.R."/>
            <person name="Thompson E.M."/>
            <person name="Jaillon O."/>
            <person name="Du Pasquier L."/>
            <person name="Boudinot P."/>
            <person name="Liberles D.A."/>
            <person name="Volff J.N."/>
            <person name="Philippe H."/>
            <person name="Lenhard B."/>
            <person name="Roest Crollius H."/>
            <person name="Wincker P."/>
            <person name="Chourrout D."/>
        </authorList>
    </citation>
    <scope>NUCLEOTIDE SEQUENCE [LARGE SCALE GENOMIC DNA]</scope>
</reference>
<organism evidence="2">
    <name type="scientific">Oikopleura dioica</name>
    <name type="common">Tunicate</name>
    <dbReference type="NCBI Taxonomy" id="34765"/>
    <lineage>
        <taxon>Eukaryota</taxon>
        <taxon>Metazoa</taxon>
        <taxon>Chordata</taxon>
        <taxon>Tunicata</taxon>
        <taxon>Appendicularia</taxon>
        <taxon>Copelata</taxon>
        <taxon>Oikopleuridae</taxon>
        <taxon>Oikopleura</taxon>
    </lineage>
</organism>
<dbReference type="InParanoid" id="E4XXZ8"/>
<name>E4XXZ8_OIKDI</name>
<dbReference type="OrthoDB" id="10656421at2759"/>
<proteinExistence type="predicted"/>
<accession>E4XXZ8</accession>
<feature type="compositionally biased region" description="Basic residues" evidence="1">
    <location>
        <begin position="144"/>
        <end position="164"/>
    </location>
</feature>